<dbReference type="PROSITE" id="PS50089">
    <property type="entry name" value="ZF_RING_2"/>
    <property type="match status" value="1"/>
</dbReference>
<evidence type="ECO:0000256" key="3">
    <source>
        <dbReference type="ARBA" id="ARBA00022833"/>
    </source>
</evidence>
<keyword evidence="7" id="KW-1185">Reference proteome</keyword>
<protein>
    <recommendedName>
        <fullName evidence="5">RING-type domain-containing protein</fullName>
    </recommendedName>
</protein>
<evidence type="ECO:0000259" key="5">
    <source>
        <dbReference type="PROSITE" id="PS50089"/>
    </source>
</evidence>
<reference evidence="6" key="1">
    <citation type="submission" date="2019-06" db="EMBL/GenBank/DDBJ databases">
        <authorList>
            <person name="Zheng W."/>
        </authorList>
    </citation>
    <scope>NUCLEOTIDE SEQUENCE</scope>
    <source>
        <strain evidence="6">QDHG01</strain>
    </source>
</reference>
<dbReference type="SMART" id="SM00184">
    <property type="entry name" value="RING"/>
    <property type="match status" value="1"/>
</dbReference>
<gene>
    <name evidence="6" type="ORF">FGO68_gene8828</name>
</gene>
<evidence type="ECO:0000313" key="6">
    <source>
        <dbReference type="EMBL" id="TNV72094.1"/>
    </source>
</evidence>
<dbReference type="AlphaFoldDB" id="A0A8J8SVE4"/>
<organism evidence="6 7">
    <name type="scientific">Halteria grandinella</name>
    <dbReference type="NCBI Taxonomy" id="5974"/>
    <lineage>
        <taxon>Eukaryota</taxon>
        <taxon>Sar</taxon>
        <taxon>Alveolata</taxon>
        <taxon>Ciliophora</taxon>
        <taxon>Intramacronucleata</taxon>
        <taxon>Spirotrichea</taxon>
        <taxon>Stichotrichia</taxon>
        <taxon>Sporadotrichida</taxon>
        <taxon>Halteriidae</taxon>
        <taxon>Halteria</taxon>
    </lineage>
</organism>
<dbReference type="Proteomes" id="UP000785679">
    <property type="component" value="Unassembled WGS sequence"/>
</dbReference>
<comment type="caution">
    <text evidence="6">The sequence shown here is derived from an EMBL/GenBank/DDBJ whole genome shotgun (WGS) entry which is preliminary data.</text>
</comment>
<dbReference type="SUPFAM" id="SSF57850">
    <property type="entry name" value="RING/U-box"/>
    <property type="match status" value="1"/>
</dbReference>
<keyword evidence="3" id="KW-0862">Zinc</keyword>
<evidence type="ECO:0000256" key="4">
    <source>
        <dbReference type="PROSITE-ProRule" id="PRU00175"/>
    </source>
</evidence>
<sequence length="94" mass="11171">MVQYVPQLSALSVNEKSQIKGYLKKMPKQNYCIVEGEKMQIADYCTICFNEFGPDEKVRETQCKHIFHSDCIIIWIMWKLPRPHCPNCRQEFSR</sequence>
<dbReference type="EMBL" id="RRYP01024316">
    <property type="protein sequence ID" value="TNV72094.1"/>
    <property type="molecule type" value="Genomic_DNA"/>
</dbReference>
<dbReference type="PANTHER" id="PTHR45798:SF97">
    <property type="entry name" value="ALCOHOL-SENSITIVE RING FINGER PROTEIN 1"/>
    <property type="match status" value="1"/>
</dbReference>
<dbReference type="InterPro" id="IPR013083">
    <property type="entry name" value="Znf_RING/FYVE/PHD"/>
</dbReference>
<dbReference type="InterPro" id="IPR001841">
    <property type="entry name" value="Znf_RING"/>
</dbReference>
<dbReference type="Pfam" id="PF13639">
    <property type="entry name" value="zf-RING_2"/>
    <property type="match status" value="1"/>
</dbReference>
<proteinExistence type="predicted"/>
<evidence type="ECO:0000313" key="7">
    <source>
        <dbReference type="Proteomes" id="UP000785679"/>
    </source>
</evidence>
<keyword evidence="2 4" id="KW-0863">Zinc-finger</keyword>
<accession>A0A8J8SVE4</accession>
<evidence type="ECO:0000256" key="1">
    <source>
        <dbReference type="ARBA" id="ARBA00022723"/>
    </source>
</evidence>
<evidence type="ECO:0000256" key="2">
    <source>
        <dbReference type="ARBA" id="ARBA00022771"/>
    </source>
</evidence>
<dbReference type="InterPro" id="IPR052788">
    <property type="entry name" value="RING-type_E3_ligase_ATL"/>
</dbReference>
<dbReference type="PANTHER" id="PTHR45798">
    <property type="entry name" value="RING-H2 FINGER PROTEIN ATL61-RELATED-RELATED"/>
    <property type="match status" value="1"/>
</dbReference>
<dbReference type="Gene3D" id="3.30.40.10">
    <property type="entry name" value="Zinc/RING finger domain, C3HC4 (zinc finger)"/>
    <property type="match status" value="1"/>
</dbReference>
<dbReference type="GO" id="GO:0008270">
    <property type="term" value="F:zinc ion binding"/>
    <property type="evidence" value="ECO:0007669"/>
    <property type="project" value="UniProtKB-KW"/>
</dbReference>
<name>A0A8J8SVE4_HALGN</name>
<dbReference type="OrthoDB" id="9984778at2759"/>
<keyword evidence="1" id="KW-0479">Metal-binding</keyword>
<feature type="domain" description="RING-type" evidence="5">
    <location>
        <begin position="45"/>
        <end position="89"/>
    </location>
</feature>